<feature type="transmembrane region" description="Helical" evidence="1">
    <location>
        <begin position="46"/>
        <end position="71"/>
    </location>
</feature>
<dbReference type="PANTHER" id="PTHR37810:SF5">
    <property type="entry name" value="IMMUNITY PROTEIN SDPI"/>
    <property type="match status" value="1"/>
</dbReference>
<dbReference type="InterPro" id="IPR012867">
    <property type="entry name" value="DUF1648"/>
</dbReference>
<keyword evidence="1" id="KW-0812">Transmembrane</keyword>
<dbReference type="InterPro" id="IPR026272">
    <property type="entry name" value="SdpI"/>
</dbReference>
<keyword evidence="1" id="KW-0472">Membrane</keyword>
<dbReference type="PIRSF" id="PIRSF038959">
    <property type="entry name" value="SdpI"/>
    <property type="match status" value="1"/>
</dbReference>
<feature type="transmembrane region" description="Helical" evidence="1">
    <location>
        <begin position="7"/>
        <end position="26"/>
    </location>
</feature>
<reference evidence="3" key="1">
    <citation type="journal article" date="2020" name="mSystems">
        <title>Genome- and Community-Level Interaction Insights into Carbon Utilization and Element Cycling Functions of Hydrothermarchaeota in Hydrothermal Sediment.</title>
        <authorList>
            <person name="Zhou Z."/>
            <person name="Liu Y."/>
            <person name="Xu W."/>
            <person name="Pan J."/>
            <person name="Luo Z.H."/>
            <person name="Li M."/>
        </authorList>
    </citation>
    <scope>NUCLEOTIDE SEQUENCE [LARGE SCALE GENOMIC DNA]</scope>
    <source>
        <strain evidence="3">SpSt-906</strain>
    </source>
</reference>
<keyword evidence="1" id="KW-1133">Transmembrane helix</keyword>
<feature type="transmembrane region" description="Helical" evidence="1">
    <location>
        <begin position="113"/>
        <end position="132"/>
    </location>
</feature>
<protein>
    <submittedName>
        <fullName evidence="3">SdpI family protein</fullName>
    </submittedName>
</protein>
<feature type="transmembrane region" description="Helical" evidence="1">
    <location>
        <begin position="161"/>
        <end position="179"/>
    </location>
</feature>
<dbReference type="Pfam" id="PF07853">
    <property type="entry name" value="DUF1648"/>
    <property type="match status" value="1"/>
</dbReference>
<dbReference type="Pfam" id="PF13630">
    <property type="entry name" value="SdpI"/>
    <property type="match status" value="1"/>
</dbReference>
<name>A0A7C3Z329_UNCW3</name>
<organism evidence="3">
    <name type="scientific">candidate division WOR-3 bacterium</name>
    <dbReference type="NCBI Taxonomy" id="2052148"/>
    <lineage>
        <taxon>Bacteria</taxon>
        <taxon>Bacteria division WOR-3</taxon>
    </lineage>
</organism>
<evidence type="ECO:0000256" key="1">
    <source>
        <dbReference type="SAM" id="Phobius"/>
    </source>
</evidence>
<evidence type="ECO:0000259" key="2">
    <source>
        <dbReference type="Pfam" id="PF07853"/>
    </source>
</evidence>
<comment type="caution">
    <text evidence="3">The sequence shown here is derived from an EMBL/GenBank/DDBJ whole genome shotgun (WGS) entry which is preliminary data.</text>
</comment>
<dbReference type="GO" id="GO:0009636">
    <property type="term" value="P:response to toxic substance"/>
    <property type="evidence" value="ECO:0007669"/>
    <property type="project" value="TreeGrafter"/>
</dbReference>
<feature type="transmembrane region" description="Helical" evidence="1">
    <location>
        <begin position="185"/>
        <end position="206"/>
    </location>
</feature>
<feature type="domain" description="DUF1648" evidence="2">
    <location>
        <begin position="10"/>
        <end position="57"/>
    </location>
</feature>
<dbReference type="InterPro" id="IPR025962">
    <property type="entry name" value="SdpI/YhfL"/>
</dbReference>
<gene>
    <name evidence="3" type="ORF">ENX07_04225</name>
</gene>
<dbReference type="AlphaFoldDB" id="A0A7C3Z329"/>
<sequence length="215" mass="25646">MRIGIIIALLIVLVSFILGVIIYPRMPERMGSHWNIRDEVDGYISRFWGVFLMPLISLFLFLLFLIIPIIDPLRENIKKFQRYFDLFIIFLLIFLLYLYLLTVFWNLGFSFRMSRMLLPAFSLLFFYCGILVEKAKRNWFIGIRTPWTLSSEVVWENTHKIGGKLFKITGIIALFGFLFPNYAFYFVIVPILGVTLFTLFYSYFFYQKVNLEKER</sequence>
<accession>A0A7C3Z329</accession>
<proteinExistence type="predicted"/>
<dbReference type="EMBL" id="DTMQ01000027">
    <property type="protein sequence ID" value="HGE99258.1"/>
    <property type="molecule type" value="Genomic_DNA"/>
</dbReference>
<evidence type="ECO:0000313" key="3">
    <source>
        <dbReference type="EMBL" id="HGE99258.1"/>
    </source>
</evidence>
<dbReference type="PANTHER" id="PTHR37810">
    <property type="entry name" value="IMMUNITY PROTEIN SDPI"/>
    <property type="match status" value="1"/>
</dbReference>
<feature type="transmembrane region" description="Helical" evidence="1">
    <location>
        <begin position="83"/>
        <end position="107"/>
    </location>
</feature>